<dbReference type="InterPro" id="IPR022742">
    <property type="entry name" value="Hydrolase_4"/>
</dbReference>
<organism evidence="4 5">
    <name type="scientific">Phytoactinopolyspora mesophila</name>
    <dbReference type="NCBI Taxonomy" id="2650750"/>
    <lineage>
        <taxon>Bacteria</taxon>
        <taxon>Bacillati</taxon>
        <taxon>Actinomycetota</taxon>
        <taxon>Actinomycetes</taxon>
        <taxon>Jiangellales</taxon>
        <taxon>Jiangellaceae</taxon>
        <taxon>Phytoactinopolyspora</taxon>
    </lineage>
</organism>
<dbReference type="Proteomes" id="UP000460435">
    <property type="component" value="Unassembled WGS sequence"/>
</dbReference>
<accession>A0A7K3LXH9</accession>
<dbReference type="InterPro" id="IPR050261">
    <property type="entry name" value="FrsA_esterase"/>
</dbReference>
<feature type="domain" description="Serine aminopeptidase S33" evidence="3">
    <location>
        <begin position="263"/>
        <end position="395"/>
    </location>
</feature>
<feature type="compositionally biased region" description="Basic and acidic residues" evidence="2">
    <location>
        <begin position="104"/>
        <end position="119"/>
    </location>
</feature>
<dbReference type="AlphaFoldDB" id="A0A7K3LXH9"/>
<protein>
    <recommendedName>
        <fullName evidence="3">Serine aminopeptidase S33 domain-containing protein</fullName>
    </recommendedName>
</protein>
<feature type="region of interest" description="Disordered" evidence="2">
    <location>
        <begin position="104"/>
        <end position="134"/>
    </location>
</feature>
<evidence type="ECO:0000256" key="2">
    <source>
        <dbReference type="SAM" id="MobiDB-lite"/>
    </source>
</evidence>
<evidence type="ECO:0000313" key="5">
    <source>
        <dbReference type="Proteomes" id="UP000460435"/>
    </source>
</evidence>
<evidence type="ECO:0000256" key="1">
    <source>
        <dbReference type="ARBA" id="ARBA00008645"/>
    </source>
</evidence>
<sequence>MDEWPGVSRRSGRSHPVRFRKHRSERRLHQLFVHRSRWPRHLLHLELGDQETHGLRIPARSCGGHRGLVPIPGLRRGGGRVPVHRRHAGRNDDALVHPHLRSDRDQRVRRTPDTCDRSHGPLGVGQRTRRRHPEHLSIERANRRRDSVVGVRISGFGPCLDGFYDPSLQVQMNVYARTAEQIDAGRAANDSLRTAEDVRARQKILREYADSVLGGLPTDRPVPVARLAGTVERPSFRIEKVVLEKAPGRLVTANLYLPRNTGEPTGAVLFLSGHSEAGKAARRYQSFCARLARNGLVVLAIDSIGHGERKSYLDSAGREEVRPNVVEHNHAGVQCWWIGDTIARYFVDDARRSIDYLCTRPEVDPARIGVAGNSGGATQATWLMLAEPRITAAAVGCFIMSRSSYQWSGGAQDAEQILPGGAQVGVDHEDFLIAMAPRPVLVMSANYDFFPVEGAIDTVERAGRVYGILGNPDGLGHVRVDHPHGLRAELARAAAGFFVRHLGDDAGAPVDHSDPELIPEADLQCTASGQIRLDHPDVSQVFELNRGRFDVLRSTRSSSPAQWLADQVGEHRRTPAEFFARWQPPQRHRVGAVELISRKAVWWSEVDVVNAGVFVRPAQDPMTAVEIACFDGGTSELADRTTWLAERVGRGIGILAVDVRGIGALAPHPINPFPLEENYGTVYKLMTDLIWLGDSLAAARVFDVLRAVEFVTQEQATSHGGPGIQFFGAGAGAFFGYLAAAIEPRIRRIELETPPLDPESIIQTRLHGPQSTWQHVIPGMAVHCPLDDLLPEFSGRDLHIHT</sequence>
<dbReference type="PANTHER" id="PTHR22946:SF8">
    <property type="entry name" value="ACETYL XYLAN ESTERASE DOMAIN-CONTAINING PROTEIN"/>
    <property type="match status" value="1"/>
</dbReference>
<keyword evidence="5" id="KW-1185">Reference proteome</keyword>
<dbReference type="SUPFAM" id="SSF53474">
    <property type="entry name" value="alpha/beta-Hydrolases"/>
    <property type="match status" value="2"/>
</dbReference>
<proteinExistence type="inferred from homology"/>
<dbReference type="InterPro" id="IPR029058">
    <property type="entry name" value="AB_hydrolase_fold"/>
</dbReference>
<dbReference type="EMBL" id="WLZY01000001">
    <property type="protein sequence ID" value="NDL55680.1"/>
    <property type="molecule type" value="Genomic_DNA"/>
</dbReference>
<evidence type="ECO:0000313" key="4">
    <source>
        <dbReference type="EMBL" id="NDL55680.1"/>
    </source>
</evidence>
<comment type="caution">
    <text evidence="4">The sequence shown here is derived from an EMBL/GenBank/DDBJ whole genome shotgun (WGS) entry which is preliminary data.</text>
</comment>
<dbReference type="PANTHER" id="PTHR22946">
    <property type="entry name" value="DIENELACTONE HYDROLASE DOMAIN-CONTAINING PROTEIN-RELATED"/>
    <property type="match status" value="1"/>
</dbReference>
<gene>
    <name evidence="4" type="ORF">F7O44_01205</name>
</gene>
<comment type="similarity">
    <text evidence="1">Belongs to the AB hydrolase superfamily.</text>
</comment>
<name>A0A7K3LXH9_9ACTN</name>
<reference evidence="4 5" key="1">
    <citation type="submission" date="2019-11" db="EMBL/GenBank/DDBJ databases">
        <authorList>
            <person name="Li X.-J."/>
            <person name="Feng X.-M."/>
        </authorList>
    </citation>
    <scope>NUCLEOTIDE SEQUENCE [LARGE SCALE GENOMIC DNA]</scope>
    <source>
        <strain evidence="4 5">XMNu-373</strain>
    </source>
</reference>
<feature type="region of interest" description="Disordered" evidence="2">
    <location>
        <begin position="1"/>
        <end position="20"/>
    </location>
</feature>
<evidence type="ECO:0000259" key="3">
    <source>
        <dbReference type="Pfam" id="PF12146"/>
    </source>
</evidence>
<dbReference type="Gene3D" id="3.40.50.1820">
    <property type="entry name" value="alpha/beta hydrolase"/>
    <property type="match status" value="2"/>
</dbReference>
<dbReference type="Pfam" id="PF12146">
    <property type="entry name" value="Hydrolase_4"/>
    <property type="match status" value="1"/>
</dbReference>
<feature type="compositionally biased region" description="Basic residues" evidence="2">
    <location>
        <begin position="10"/>
        <end position="20"/>
    </location>
</feature>